<reference evidence="2" key="1">
    <citation type="journal article" date="2014" name="Int. J. Syst. Evol. Microbiol.">
        <title>Complete genome sequence of Corynebacterium casei LMG S-19264T (=DSM 44701T), isolated from a smear-ripened cheese.</title>
        <authorList>
            <consortium name="US DOE Joint Genome Institute (JGI-PGF)"/>
            <person name="Walter F."/>
            <person name="Albersmeier A."/>
            <person name="Kalinowski J."/>
            <person name="Ruckert C."/>
        </authorList>
    </citation>
    <scope>NUCLEOTIDE SEQUENCE</scope>
    <source>
        <strain evidence="2">KCTC 12988</strain>
    </source>
</reference>
<name>A0A918TD93_9BACT</name>
<reference evidence="2" key="2">
    <citation type="submission" date="2020-09" db="EMBL/GenBank/DDBJ databases">
        <authorList>
            <person name="Sun Q."/>
            <person name="Kim S."/>
        </authorList>
    </citation>
    <scope>NUCLEOTIDE SEQUENCE</scope>
    <source>
        <strain evidence="2">KCTC 12988</strain>
    </source>
</reference>
<feature type="domain" description="Polysaccharide pyruvyl transferase" evidence="1">
    <location>
        <begin position="54"/>
        <end position="215"/>
    </location>
</feature>
<sequence>MTPLKLFYAMAHRGDPSQRTDENWGNFGDELSPLVLSHVTGRDVEYTDPRSCEIIAIGSLLDKFSLYRLTQILQYQRWWPSKLQVWGSGFMLPDTRMKRGGLTVHAVRGPLSQKNLPAKFRNEDIAFGDPGIFANELLTEMPEKKWKAGILPHYVDRDHPGVRALVESNPDFHLINIWAHPKRVLADIAACEVLFSSSLHGLIAADSLGVPNRWLKLSQKVGGGDFKFRDYCAGVDKPAPEPIHLDQDTIDERLMADTIEGFQPGELNAAKERLRAAAAKL</sequence>
<proteinExistence type="predicted"/>
<protein>
    <submittedName>
        <fullName evidence="2">ExoV-like protein</fullName>
    </submittedName>
</protein>
<dbReference type="AlphaFoldDB" id="A0A918TD93"/>
<gene>
    <name evidence="2" type="ORF">GCM10007100_01060</name>
</gene>
<evidence type="ECO:0000259" key="1">
    <source>
        <dbReference type="Pfam" id="PF04230"/>
    </source>
</evidence>
<dbReference type="RefSeq" id="WP_189566302.1">
    <property type="nucleotide sequence ID" value="NZ_BMXI01000001.1"/>
</dbReference>
<dbReference type="Pfam" id="PF04230">
    <property type="entry name" value="PS_pyruv_trans"/>
    <property type="match status" value="1"/>
</dbReference>
<comment type="caution">
    <text evidence="2">The sequence shown here is derived from an EMBL/GenBank/DDBJ whole genome shotgun (WGS) entry which is preliminary data.</text>
</comment>
<dbReference type="Proteomes" id="UP000644507">
    <property type="component" value="Unassembled WGS sequence"/>
</dbReference>
<organism evidence="2 3">
    <name type="scientific">Roseibacillus persicicus</name>
    <dbReference type="NCBI Taxonomy" id="454148"/>
    <lineage>
        <taxon>Bacteria</taxon>
        <taxon>Pseudomonadati</taxon>
        <taxon>Verrucomicrobiota</taxon>
        <taxon>Verrucomicrobiia</taxon>
        <taxon>Verrucomicrobiales</taxon>
        <taxon>Verrucomicrobiaceae</taxon>
        <taxon>Roseibacillus</taxon>
    </lineage>
</organism>
<dbReference type="InterPro" id="IPR007345">
    <property type="entry name" value="Polysacch_pyruvyl_Trfase"/>
</dbReference>
<accession>A0A918TD93</accession>
<evidence type="ECO:0000313" key="3">
    <source>
        <dbReference type="Proteomes" id="UP000644507"/>
    </source>
</evidence>
<dbReference type="EMBL" id="BMXI01000001">
    <property type="protein sequence ID" value="GHC40392.1"/>
    <property type="molecule type" value="Genomic_DNA"/>
</dbReference>
<evidence type="ECO:0000313" key="2">
    <source>
        <dbReference type="EMBL" id="GHC40392.1"/>
    </source>
</evidence>
<keyword evidence="3" id="KW-1185">Reference proteome</keyword>